<reference evidence="6" key="1">
    <citation type="submission" date="2022-10" db="EMBL/GenBank/DDBJ databases">
        <title>Genome assembly of Pristionchus species.</title>
        <authorList>
            <person name="Yoshida K."/>
            <person name="Sommer R.J."/>
        </authorList>
    </citation>
    <scope>NUCLEOTIDE SEQUENCE [LARGE SCALE GENOMIC DNA]</scope>
    <source>
        <strain evidence="6">RS5460</strain>
    </source>
</reference>
<evidence type="ECO:0000256" key="3">
    <source>
        <dbReference type="ARBA" id="ARBA00022676"/>
    </source>
</evidence>
<keyword evidence="6" id="KW-1185">Reference proteome</keyword>
<keyword evidence="4" id="KW-0808">Transferase</keyword>
<accession>A0AAN5CR42</accession>
<evidence type="ECO:0000256" key="4">
    <source>
        <dbReference type="ARBA" id="ARBA00022679"/>
    </source>
</evidence>
<gene>
    <name evidence="5" type="ORF">PMAYCL1PPCAC_19264</name>
</gene>
<dbReference type="SUPFAM" id="SSF53756">
    <property type="entry name" value="UDP-Glycosyltransferase/glycogen phosphorylase"/>
    <property type="match status" value="1"/>
</dbReference>
<comment type="similarity">
    <text evidence="1">Belongs to the UDP-glycosyltransferase family.</text>
</comment>
<keyword evidence="3" id="KW-0328">Glycosyltransferase</keyword>
<comment type="caution">
    <text evidence="5">The sequence shown here is derived from an EMBL/GenBank/DDBJ whole genome shotgun (WGS) entry which is preliminary data.</text>
</comment>
<dbReference type="InterPro" id="IPR050271">
    <property type="entry name" value="UDP-glycosyltransferase"/>
</dbReference>
<evidence type="ECO:0000313" key="5">
    <source>
        <dbReference type="EMBL" id="GMR49069.1"/>
    </source>
</evidence>
<evidence type="ECO:0000256" key="1">
    <source>
        <dbReference type="ARBA" id="ARBA00009995"/>
    </source>
</evidence>
<dbReference type="AlphaFoldDB" id="A0AAN5CR42"/>
<name>A0AAN5CR42_9BILA</name>
<dbReference type="Proteomes" id="UP001328107">
    <property type="component" value="Unassembled WGS sequence"/>
</dbReference>
<dbReference type="PANTHER" id="PTHR48043">
    <property type="entry name" value="EG:EG0003.4 PROTEIN-RELATED"/>
    <property type="match status" value="1"/>
</dbReference>
<dbReference type="EMBL" id="BTRK01000004">
    <property type="protein sequence ID" value="GMR49069.1"/>
    <property type="molecule type" value="Genomic_DNA"/>
</dbReference>
<evidence type="ECO:0000256" key="2">
    <source>
        <dbReference type="ARBA" id="ARBA00012544"/>
    </source>
</evidence>
<evidence type="ECO:0000313" key="6">
    <source>
        <dbReference type="Proteomes" id="UP001328107"/>
    </source>
</evidence>
<dbReference type="PANTHER" id="PTHR48043:SF23">
    <property type="entry name" value="UDP-GLUCURONOSYLTRANSFERASE"/>
    <property type="match status" value="1"/>
</dbReference>
<sequence length="138" mass="15569">MFLSFLIFDLLQIGSPYKILIFNPRFGHSHSTFLGRIADTLADAGHNVTSLIPIMNPSIDDGTHKSHKIFVQADPEVKLVYKSHSSMNPIERNLFNPLTPLKVAGMFSDIIGRTCRKLLEEEGLIRETSRGEIRCVHH</sequence>
<dbReference type="EC" id="2.4.1.17" evidence="2"/>
<protein>
    <recommendedName>
        <fullName evidence="2">glucuronosyltransferase</fullName>
        <ecNumber evidence="2">2.4.1.17</ecNumber>
    </recommendedName>
</protein>
<proteinExistence type="inferred from homology"/>
<dbReference type="GO" id="GO:0015020">
    <property type="term" value="F:glucuronosyltransferase activity"/>
    <property type="evidence" value="ECO:0007669"/>
    <property type="project" value="UniProtKB-EC"/>
</dbReference>
<organism evidence="5 6">
    <name type="scientific">Pristionchus mayeri</name>
    <dbReference type="NCBI Taxonomy" id="1317129"/>
    <lineage>
        <taxon>Eukaryota</taxon>
        <taxon>Metazoa</taxon>
        <taxon>Ecdysozoa</taxon>
        <taxon>Nematoda</taxon>
        <taxon>Chromadorea</taxon>
        <taxon>Rhabditida</taxon>
        <taxon>Rhabditina</taxon>
        <taxon>Diplogasteromorpha</taxon>
        <taxon>Diplogasteroidea</taxon>
        <taxon>Neodiplogasteridae</taxon>
        <taxon>Pristionchus</taxon>
    </lineage>
</organism>